<sequence>MKPVLISTLMVLIPVIAYFAARFAQSRVACWLLRIGGLVFALTVALSVIASNLCVGDLMTGFAACSGPGFVVQAFNMFAPLILMGIVAYLSLGPVLLVVALIFEALARRNRPA</sequence>
<dbReference type="AlphaFoldDB" id="A0A418SCL1"/>
<dbReference type="Proteomes" id="UP000283786">
    <property type="component" value="Chromosome"/>
</dbReference>
<accession>A0A418SCL1</accession>
<dbReference type="EMBL" id="CP060436">
    <property type="protein sequence ID" value="QPM90040.1"/>
    <property type="molecule type" value="Genomic_DNA"/>
</dbReference>
<organism evidence="1 2">
    <name type="scientific">Pseudooceanicola algae</name>
    <dbReference type="NCBI Taxonomy" id="1537215"/>
    <lineage>
        <taxon>Bacteria</taxon>
        <taxon>Pseudomonadati</taxon>
        <taxon>Pseudomonadota</taxon>
        <taxon>Alphaproteobacteria</taxon>
        <taxon>Rhodobacterales</taxon>
        <taxon>Paracoccaceae</taxon>
        <taxon>Pseudooceanicola</taxon>
    </lineage>
</organism>
<dbReference type="OrthoDB" id="7875141at2"/>
<protein>
    <submittedName>
        <fullName evidence="1">Uncharacterized protein</fullName>
    </submittedName>
</protein>
<reference evidence="1 2" key="1">
    <citation type="submission" date="2020-08" db="EMBL/GenBank/DDBJ databases">
        <title>Genome sequence of Rhodobacteraceae bacterium Lw-13e.</title>
        <authorList>
            <person name="Poehlein A."/>
            <person name="Wolter L."/>
            <person name="Daniel R."/>
            <person name="Brinkhoff T."/>
        </authorList>
    </citation>
    <scope>NUCLEOTIDE SEQUENCE [LARGE SCALE GENOMIC DNA]</scope>
    <source>
        <strain evidence="1 2">Lw-13e</strain>
    </source>
</reference>
<dbReference type="RefSeq" id="WP_119840669.1">
    <property type="nucleotide sequence ID" value="NZ_CP060436.1"/>
</dbReference>
<dbReference type="KEGG" id="palw:PSAL_012720"/>
<evidence type="ECO:0000313" key="1">
    <source>
        <dbReference type="EMBL" id="QPM90040.1"/>
    </source>
</evidence>
<name>A0A418SCL1_9RHOB</name>
<gene>
    <name evidence="1" type="ORF">PSAL_012720</name>
</gene>
<keyword evidence="2" id="KW-1185">Reference proteome</keyword>
<proteinExistence type="predicted"/>
<evidence type="ECO:0000313" key="2">
    <source>
        <dbReference type="Proteomes" id="UP000283786"/>
    </source>
</evidence>